<evidence type="ECO:0000313" key="2">
    <source>
        <dbReference type="Proteomes" id="UP000688137"/>
    </source>
</evidence>
<evidence type="ECO:0000313" key="1">
    <source>
        <dbReference type="EMBL" id="CAD8076482.1"/>
    </source>
</evidence>
<keyword evidence="2" id="KW-1185">Reference proteome</keyword>
<gene>
    <name evidence="1" type="ORF">PPRIM_AZ9-3.1.T0560157</name>
</gene>
<sequence length="301" mass="35736">MNKKQFKKKRIHEVDYAQKVLNSIKPHIQNTKLNQNLFHAQQITRHSSTIIKDIQKDVRQTLRKYDSQIKLSESNRNHTITDSTRKYSNEIPRHTSFSPEKELNCLKQQQRILMALLNNLQNQENLTDVCHQSSEKDLKPQCIKKQTQKQNEKQIQYIEKKKVQIDQPQKKIYNETDVISLDLSKLKKSPNNKSISSFNFFVANNKDKQNSNIPVLTQNKSCSKFNLKNFDQQNQWENYGVANNKNKQHLKYTKKNQKDQINNENKLQTNGRYKQGLERKSDKLNPRDSHYDFIYLNNFDI</sequence>
<name>A0A8S1MCT2_PARPR</name>
<proteinExistence type="predicted"/>
<dbReference type="AlphaFoldDB" id="A0A8S1MCT2"/>
<accession>A0A8S1MCT2</accession>
<dbReference type="EMBL" id="CAJJDM010000057">
    <property type="protein sequence ID" value="CAD8076482.1"/>
    <property type="molecule type" value="Genomic_DNA"/>
</dbReference>
<protein>
    <submittedName>
        <fullName evidence="1">Uncharacterized protein</fullName>
    </submittedName>
</protein>
<organism evidence="1 2">
    <name type="scientific">Paramecium primaurelia</name>
    <dbReference type="NCBI Taxonomy" id="5886"/>
    <lineage>
        <taxon>Eukaryota</taxon>
        <taxon>Sar</taxon>
        <taxon>Alveolata</taxon>
        <taxon>Ciliophora</taxon>
        <taxon>Intramacronucleata</taxon>
        <taxon>Oligohymenophorea</taxon>
        <taxon>Peniculida</taxon>
        <taxon>Parameciidae</taxon>
        <taxon>Paramecium</taxon>
    </lineage>
</organism>
<comment type="caution">
    <text evidence="1">The sequence shown here is derived from an EMBL/GenBank/DDBJ whole genome shotgun (WGS) entry which is preliminary data.</text>
</comment>
<reference evidence="1" key="1">
    <citation type="submission" date="2021-01" db="EMBL/GenBank/DDBJ databases">
        <authorList>
            <consortium name="Genoscope - CEA"/>
            <person name="William W."/>
        </authorList>
    </citation>
    <scope>NUCLEOTIDE SEQUENCE</scope>
</reference>
<dbReference type="Proteomes" id="UP000688137">
    <property type="component" value="Unassembled WGS sequence"/>
</dbReference>